<dbReference type="EMBL" id="LSTV01000001">
    <property type="protein sequence ID" value="OAH51604.1"/>
    <property type="molecule type" value="Genomic_DNA"/>
</dbReference>
<sequence length="104" mass="11644">MGLLVYNSTTRFDIDDRTLAHIEAVIYAKLRRGEAFLFTWSRAAGEGTGRTTVWMNRASSLAFRRRGDTRIPLNHEWVERLMAAANSPAGLHELPETEQVAAVG</sequence>
<dbReference type="Pfam" id="PF25355">
    <property type="entry name" value="DUF7882"/>
    <property type="match status" value="1"/>
</dbReference>
<dbReference type="RefSeq" id="WP_064002112.1">
    <property type="nucleotide sequence ID" value="NZ_LSTV01000001.1"/>
</dbReference>
<dbReference type="OrthoDB" id="5123855at2"/>
<reference evidence="2 3" key="1">
    <citation type="submission" date="2016-02" db="EMBL/GenBank/DDBJ databases">
        <authorList>
            <person name="Wen L."/>
            <person name="He K."/>
            <person name="Yang H."/>
        </authorList>
    </citation>
    <scope>NUCLEOTIDE SEQUENCE [LARGE SCALE GENOMIC DNA]</scope>
    <source>
        <strain evidence="2 3">CD11_3</strain>
    </source>
</reference>
<gene>
    <name evidence="2" type="ORF">AYL44_04995</name>
</gene>
<protein>
    <recommendedName>
        <fullName evidence="1">DUF7882 domain-containing protein</fullName>
    </recommendedName>
</protein>
<organism evidence="2 3">
    <name type="scientific">Microbacterium oleivorans</name>
    <dbReference type="NCBI Taxonomy" id="273677"/>
    <lineage>
        <taxon>Bacteria</taxon>
        <taxon>Bacillati</taxon>
        <taxon>Actinomycetota</taxon>
        <taxon>Actinomycetes</taxon>
        <taxon>Micrococcales</taxon>
        <taxon>Microbacteriaceae</taxon>
        <taxon>Microbacterium</taxon>
    </lineage>
</organism>
<dbReference type="InterPro" id="IPR057204">
    <property type="entry name" value="DUF7882"/>
</dbReference>
<evidence type="ECO:0000313" key="3">
    <source>
        <dbReference type="Proteomes" id="UP000076998"/>
    </source>
</evidence>
<comment type="caution">
    <text evidence="2">The sequence shown here is derived from an EMBL/GenBank/DDBJ whole genome shotgun (WGS) entry which is preliminary data.</text>
</comment>
<name>A0A177KEQ1_9MICO</name>
<proteinExistence type="predicted"/>
<dbReference type="AlphaFoldDB" id="A0A177KEQ1"/>
<accession>A0A177KEQ1</accession>
<dbReference type="Proteomes" id="UP000076998">
    <property type="component" value="Unassembled WGS sequence"/>
</dbReference>
<feature type="domain" description="DUF7882" evidence="1">
    <location>
        <begin position="1"/>
        <end position="96"/>
    </location>
</feature>
<evidence type="ECO:0000259" key="1">
    <source>
        <dbReference type="Pfam" id="PF25355"/>
    </source>
</evidence>
<evidence type="ECO:0000313" key="2">
    <source>
        <dbReference type="EMBL" id="OAH51604.1"/>
    </source>
</evidence>